<feature type="chain" id="PRO_5029456837" description="Phytocyanin domain-containing protein" evidence="1">
    <location>
        <begin position="23"/>
        <end position="174"/>
    </location>
</feature>
<dbReference type="PROSITE" id="PS51485">
    <property type="entry name" value="PHYTOCYANIN"/>
    <property type="match status" value="1"/>
</dbReference>
<dbReference type="EMBL" id="JACBKZ010000012">
    <property type="protein sequence ID" value="KAF5937945.1"/>
    <property type="molecule type" value="Genomic_DNA"/>
</dbReference>
<dbReference type="PANTHER" id="PTHR33021">
    <property type="entry name" value="BLUE COPPER PROTEIN"/>
    <property type="match status" value="1"/>
</dbReference>
<evidence type="ECO:0000256" key="1">
    <source>
        <dbReference type="SAM" id="SignalP"/>
    </source>
</evidence>
<proteinExistence type="predicted"/>
<evidence type="ECO:0000313" key="4">
    <source>
        <dbReference type="Proteomes" id="UP000593564"/>
    </source>
</evidence>
<comment type="caution">
    <text evidence="3">The sequence shown here is derived from an EMBL/GenBank/DDBJ whole genome shotgun (WGS) entry which is preliminary data.</text>
</comment>
<dbReference type="Gene3D" id="2.60.40.420">
    <property type="entry name" value="Cupredoxins - blue copper proteins"/>
    <property type="match status" value="1"/>
</dbReference>
<dbReference type="InterPro" id="IPR008972">
    <property type="entry name" value="Cupredoxin"/>
</dbReference>
<organism evidence="3 4">
    <name type="scientific">Camellia sinensis</name>
    <name type="common">Tea plant</name>
    <name type="synonym">Thea sinensis</name>
    <dbReference type="NCBI Taxonomy" id="4442"/>
    <lineage>
        <taxon>Eukaryota</taxon>
        <taxon>Viridiplantae</taxon>
        <taxon>Streptophyta</taxon>
        <taxon>Embryophyta</taxon>
        <taxon>Tracheophyta</taxon>
        <taxon>Spermatophyta</taxon>
        <taxon>Magnoliopsida</taxon>
        <taxon>eudicotyledons</taxon>
        <taxon>Gunneridae</taxon>
        <taxon>Pentapetalae</taxon>
        <taxon>asterids</taxon>
        <taxon>Ericales</taxon>
        <taxon>Theaceae</taxon>
        <taxon>Camellia</taxon>
    </lineage>
</organism>
<reference evidence="4" key="1">
    <citation type="journal article" date="2020" name="Nat. Commun.">
        <title>Genome assembly of wild tea tree DASZ reveals pedigree and selection history of tea varieties.</title>
        <authorList>
            <person name="Zhang W."/>
            <person name="Zhang Y."/>
            <person name="Qiu H."/>
            <person name="Guo Y."/>
            <person name="Wan H."/>
            <person name="Zhang X."/>
            <person name="Scossa F."/>
            <person name="Alseekh S."/>
            <person name="Zhang Q."/>
            <person name="Wang P."/>
            <person name="Xu L."/>
            <person name="Schmidt M.H."/>
            <person name="Jia X."/>
            <person name="Li D."/>
            <person name="Zhu A."/>
            <person name="Guo F."/>
            <person name="Chen W."/>
            <person name="Ni D."/>
            <person name="Usadel B."/>
            <person name="Fernie A.R."/>
            <person name="Wen W."/>
        </authorList>
    </citation>
    <scope>NUCLEOTIDE SEQUENCE [LARGE SCALE GENOMIC DNA]</scope>
    <source>
        <strain evidence="4">cv. G240</strain>
    </source>
</reference>
<evidence type="ECO:0000313" key="3">
    <source>
        <dbReference type="EMBL" id="KAF5937945.1"/>
    </source>
</evidence>
<dbReference type="PANTHER" id="PTHR33021:SF533">
    <property type="entry name" value="PHYTOCYANIN DOMAIN-CONTAINING PROTEIN"/>
    <property type="match status" value="1"/>
</dbReference>
<keyword evidence="4" id="KW-1185">Reference proteome</keyword>
<dbReference type="GO" id="GO:0005886">
    <property type="term" value="C:plasma membrane"/>
    <property type="evidence" value="ECO:0007669"/>
    <property type="project" value="TreeGrafter"/>
</dbReference>
<dbReference type="SUPFAM" id="SSF49503">
    <property type="entry name" value="Cupredoxins"/>
    <property type="match status" value="1"/>
</dbReference>
<name>A0A7J7GCC2_CAMSI</name>
<protein>
    <recommendedName>
        <fullName evidence="2">Phytocyanin domain-containing protein</fullName>
    </recommendedName>
</protein>
<dbReference type="Pfam" id="PF02298">
    <property type="entry name" value="Cu_bind_like"/>
    <property type="match status" value="1"/>
</dbReference>
<feature type="domain" description="Phytocyanin" evidence="2">
    <location>
        <begin position="23"/>
        <end position="117"/>
    </location>
</feature>
<keyword evidence="1" id="KW-0732">Signal</keyword>
<dbReference type="GO" id="GO:0009055">
    <property type="term" value="F:electron transfer activity"/>
    <property type="evidence" value="ECO:0007669"/>
    <property type="project" value="InterPro"/>
</dbReference>
<dbReference type="Proteomes" id="UP000593564">
    <property type="component" value="Unassembled WGS sequence"/>
</dbReference>
<evidence type="ECO:0000259" key="2">
    <source>
        <dbReference type="PROSITE" id="PS51485"/>
    </source>
</evidence>
<sequence>MARQYLFTFSIVVIFLPTVNFAGEFIVGDEAGWTSTYDYKGLVQRQRISAFKYTIELHNLYQVNEDAYKNCIIPQDGVLASGENTITLESPGPKYFVCGVGLHCEKGGQKLSINVKQRDTQGPIQDAKTPSKSLVVAPSQFPATNALPNALPSQFSNTNGPPYAQPLGTIFCVK</sequence>
<reference evidence="3 4" key="2">
    <citation type="submission" date="2020-07" db="EMBL/GenBank/DDBJ databases">
        <title>Genome assembly of wild tea tree DASZ reveals pedigree and selection history of tea varieties.</title>
        <authorList>
            <person name="Zhang W."/>
        </authorList>
    </citation>
    <scope>NUCLEOTIDE SEQUENCE [LARGE SCALE GENOMIC DNA]</scope>
    <source>
        <strain evidence="4">cv. G240</strain>
        <tissue evidence="3">Leaf</tissue>
    </source>
</reference>
<dbReference type="AlphaFoldDB" id="A0A7J7GCC2"/>
<dbReference type="InterPro" id="IPR039391">
    <property type="entry name" value="Phytocyanin-like"/>
</dbReference>
<dbReference type="InterPro" id="IPR003245">
    <property type="entry name" value="Phytocyanin_dom"/>
</dbReference>
<accession>A0A7J7GCC2</accession>
<gene>
    <name evidence="3" type="ORF">HYC85_025451</name>
</gene>
<feature type="signal peptide" evidence="1">
    <location>
        <begin position="1"/>
        <end position="22"/>
    </location>
</feature>